<evidence type="ECO:0000313" key="2">
    <source>
        <dbReference type="Proteomes" id="UP000257045"/>
    </source>
</evidence>
<dbReference type="Pfam" id="PF12686">
    <property type="entry name" value="DUF3800"/>
    <property type="match status" value="1"/>
</dbReference>
<organism evidence="1 2">
    <name type="scientific">Helicobacter brantae</name>
    <dbReference type="NCBI Taxonomy" id="375927"/>
    <lineage>
        <taxon>Bacteria</taxon>
        <taxon>Pseudomonadati</taxon>
        <taxon>Campylobacterota</taxon>
        <taxon>Epsilonproteobacteria</taxon>
        <taxon>Campylobacterales</taxon>
        <taxon>Helicobacteraceae</taxon>
        <taxon>Helicobacter</taxon>
    </lineage>
</organism>
<proteinExistence type="predicted"/>
<dbReference type="Proteomes" id="UP000257045">
    <property type="component" value="Unassembled WGS sequence"/>
</dbReference>
<dbReference type="OrthoDB" id="5325067at2"/>
<evidence type="ECO:0000313" key="1">
    <source>
        <dbReference type="EMBL" id="RDU70920.1"/>
    </source>
</evidence>
<accession>A0A3D8J122</accession>
<evidence type="ECO:0008006" key="3">
    <source>
        <dbReference type="Google" id="ProtNLM"/>
    </source>
</evidence>
<name>A0A3D8J122_9HELI</name>
<protein>
    <recommendedName>
        <fullName evidence="3">DUF3800 domain-containing protein</fullName>
    </recommendedName>
</protein>
<dbReference type="AlphaFoldDB" id="A0A3D8J122"/>
<reference evidence="1 2" key="1">
    <citation type="submission" date="2018-04" db="EMBL/GenBank/DDBJ databases">
        <title>Novel Campyloabacter and Helicobacter Species and Strains.</title>
        <authorList>
            <person name="Mannion A.J."/>
            <person name="Shen Z."/>
            <person name="Fox J.G."/>
        </authorList>
    </citation>
    <scope>NUCLEOTIDE SEQUENCE [LARGE SCALE GENOMIC DNA]</scope>
    <source>
        <strain evidence="1 2">MIT 04-9366</strain>
    </source>
</reference>
<comment type="caution">
    <text evidence="1">The sequence shown here is derived from an EMBL/GenBank/DDBJ whole genome shotgun (WGS) entry which is preliminary data.</text>
</comment>
<dbReference type="EMBL" id="NXLV01000005">
    <property type="protein sequence ID" value="RDU70920.1"/>
    <property type="molecule type" value="Genomic_DNA"/>
</dbReference>
<dbReference type="RefSeq" id="WP_115569409.1">
    <property type="nucleotide sequence ID" value="NZ_NXLV01000005.1"/>
</dbReference>
<keyword evidence="2" id="KW-1185">Reference proteome</keyword>
<dbReference type="InterPro" id="IPR024524">
    <property type="entry name" value="DUF3800"/>
</dbReference>
<sequence length="246" mass="28767">MNFFGFMDETGVLSNDTKQPYFALGLLRLYDTSELLQKIMAIKAKHKGIITSQSKQDFMIDELKFSSLSTNKFLPLYKEVIEVCLSYENFYFSAFVIQKDKVRSRGTIWDTQLQLAKAHINQHCKNHHKISIIADYLNKPKEGLVFENEMRKLKQVFNACMLESNTSIFIQLVDLFVGAIVYRYRNPQQTSKRLNRAPKMQLVSFIEEKLEEKTDILSKEHSNFSGTLRDNFAIFGEKFYFSVYEK</sequence>
<gene>
    <name evidence="1" type="ORF">CQA58_03850</name>
</gene>